<dbReference type="EC" id="4.4.1.20" evidence="15"/>
<evidence type="ECO:0000256" key="21">
    <source>
        <dbReference type="SAM" id="Phobius"/>
    </source>
</evidence>
<evidence type="ECO:0000256" key="7">
    <source>
        <dbReference type="ARBA" id="ARBA00023098"/>
    </source>
</evidence>
<dbReference type="InterPro" id="IPR001129">
    <property type="entry name" value="Membr-assoc_MAPEG"/>
</dbReference>
<evidence type="ECO:0000256" key="1">
    <source>
        <dbReference type="ARBA" id="ARBA00004374"/>
    </source>
</evidence>
<protein>
    <recommendedName>
        <fullName evidence="18">Glutathione S-transferase 3, mitochondrial</fullName>
        <ecNumber evidence="15">4.4.1.20</ecNumber>
    </recommendedName>
    <alternativeName>
        <fullName evidence="19">Glutathione peroxidase MGST3</fullName>
    </alternativeName>
    <alternativeName>
        <fullName evidence="20">LTC4 synthase MGST3</fullName>
    </alternativeName>
</protein>
<dbReference type="GO" id="GO:0016491">
    <property type="term" value="F:oxidoreductase activity"/>
    <property type="evidence" value="ECO:0007669"/>
    <property type="project" value="UniProtKB-KW"/>
</dbReference>
<keyword evidence="9 21" id="KW-0472">Membrane</keyword>
<evidence type="ECO:0000256" key="11">
    <source>
        <dbReference type="ARBA" id="ARBA00023239"/>
    </source>
</evidence>
<evidence type="ECO:0000256" key="6">
    <source>
        <dbReference type="ARBA" id="ARBA00023002"/>
    </source>
</evidence>
<evidence type="ECO:0000256" key="15">
    <source>
        <dbReference type="ARBA" id="ARBA00039056"/>
    </source>
</evidence>
<dbReference type="Proteomes" id="UP001605036">
    <property type="component" value="Unassembled WGS sequence"/>
</dbReference>
<comment type="catalytic activity">
    <reaction evidence="16">
        <text>leukotriene C4 = leukotriene A4 + glutathione</text>
        <dbReference type="Rhea" id="RHEA:17617"/>
        <dbReference type="ChEBI" id="CHEBI:57463"/>
        <dbReference type="ChEBI" id="CHEBI:57925"/>
        <dbReference type="ChEBI" id="CHEBI:57973"/>
        <dbReference type="EC" id="4.4.1.20"/>
    </reaction>
    <physiologicalReaction direction="right-to-left" evidence="16">
        <dbReference type="Rhea" id="RHEA:17619"/>
    </physiologicalReaction>
</comment>
<dbReference type="GO" id="GO:0006691">
    <property type="term" value="P:leukotriene metabolic process"/>
    <property type="evidence" value="ECO:0007669"/>
    <property type="project" value="UniProtKB-ARBA"/>
</dbReference>
<evidence type="ECO:0000256" key="3">
    <source>
        <dbReference type="ARBA" id="ARBA00022692"/>
    </source>
</evidence>
<evidence type="ECO:0000256" key="19">
    <source>
        <dbReference type="ARBA" id="ARBA00075145"/>
    </source>
</evidence>
<dbReference type="InterPro" id="IPR023352">
    <property type="entry name" value="MAPEG-like_dom_sf"/>
</dbReference>
<evidence type="ECO:0000256" key="18">
    <source>
        <dbReference type="ARBA" id="ARBA00069748"/>
    </source>
</evidence>
<keyword evidence="3 21" id="KW-0812">Transmembrane</keyword>
<evidence type="ECO:0000256" key="17">
    <source>
        <dbReference type="ARBA" id="ARBA00051411"/>
    </source>
</evidence>
<evidence type="ECO:0000256" key="12">
    <source>
        <dbReference type="ARBA" id="ARBA00023288"/>
    </source>
</evidence>
<keyword evidence="7" id="KW-0443">Lipid metabolism</keyword>
<reference evidence="22 23" key="1">
    <citation type="submission" date="2024-09" db="EMBL/GenBank/DDBJ databases">
        <title>Chromosome-scale assembly of Riccia fluitans.</title>
        <authorList>
            <person name="Paukszto L."/>
            <person name="Sawicki J."/>
            <person name="Karawczyk K."/>
            <person name="Piernik-Szablinska J."/>
            <person name="Szczecinska M."/>
            <person name="Mazdziarz M."/>
        </authorList>
    </citation>
    <scope>NUCLEOTIDE SEQUENCE [LARGE SCALE GENOMIC DNA]</scope>
    <source>
        <strain evidence="22">Rf_01</strain>
        <tissue evidence="22">Aerial parts of the thallus</tissue>
    </source>
</reference>
<evidence type="ECO:0000256" key="4">
    <source>
        <dbReference type="ARBA" id="ARBA00022787"/>
    </source>
</evidence>
<dbReference type="Gene3D" id="1.20.120.550">
    <property type="entry name" value="Membrane associated eicosanoid/glutathione metabolism-like domain"/>
    <property type="match status" value="1"/>
</dbReference>
<comment type="pathway">
    <text evidence="14">Lipid metabolism; arachidonate metabolism.</text>
</comment>
<evidence type="ECO:0000256" key="2">
    <source>
        <dbReference type="ARBA" id="ARBA00022679"/>
    </source>
</evidence>
<accession>A0ABD1Z0T1</accession>
<organism evidence="22 23">
    <name type="scientific">Riccia fluitans</name>
    <dbReference type="NCBI Taxonomy" id="41844"/>
    <lineage>
        <taxon>Eukaryota</taxon>
        <taxon>Viridiplantae</taxon>
        <taxon>Streptophyta</taxon>
        <taxon>Embryophyta</taxon>
        <taxon>Marchantiophyta</taxon>
        <taxon>Marchantiopsida</taxon>
        <taxon>Marchantiidae</taxon>
        <taxon>Marchantiales</taxon>
        <taxon>Ricciaceae</taxon>
        <taxon>Riccia</taxon>
    </lineage>
</organism>
<dbReference type="PANTHER" id="PTHR10250">
    <property type="entry name" value="MICROSOMAL GLUTATHIONE S-TRANSFERASE"/>
    <property type="match status" value="1"/>
</dbReference>
<evidence type="ECO:0000313" key="22">
    <source>
        <dbReference type="EMBL" id="KAL2641333.1"/>
    </source>
</evidence>
<comment type="pathway">
    <text evidence="13">Lipid metabolism; leukotriene C4 biosynthesis.</text>
</comment>
<feature type="transmembrane region" description="Helical" evidence="21">
    <location>
        <begin position="120"/>
        <end position="142"/>
    </location>
</feature>
<keyword evidence="4" id="KW-1000">Mitochondrion outer membrane</keyword>
<dbReference type="AlphaFoldDB" id="A0ABD1Z0T1"/>
<name>A0ABD1Z0T1_9MARC</name>
<evidence type="ECO:0000256" key="5">
    <source>
        <dbReference type="ARBA" id="ARBA00022989"/>
    </source>
</evidence>
<feature type="transmembrane region" description="Helical" evidence="21">
    <location>
        <begin position="6"/>
        <end position="26"/>
    </location>
</feature>
<keyword evidence="11" id="KW-0456">Lyase</keyword>
<dbReference type="EMBL" id="JBHFFA010000002">
    <property type="protein sequence ID" value="KAL2641333.1"/>
    <property type="molecule type" value="Genomic_DNA"/>
</dbReference>
<dbReference type="Pfam" id="PF01124">
    <property type="entry name" value="MAPEG"/>
    <property type="match status" value="1"/>
</dbReference>
<evidence type="ECO:0000256" key="8">
    <source>
        <dbReference type="ARBA" id="ARBA00023128"/>
    </source>
</evidence>
<keyword evidence="5 21" id="KW-1133">Transmembrane helix</keyword>
<evidence type="ECO:0000256" key="14">
    <source>
        <dbReference type="ARBA" id="ARBA00037916"/>
    </source>
</evidence>
<evidence type="ECO:0000256" key="9">
    <source>
        <dbReference type="ARBA" id="ARBA00023136"/>
    </source>
</evidence>
<gene>
    <name evidence="22" type="ORF">R1flu_008920</name>
</gene>
<feature type="transmembrane region" description="Helical" evidence="21">
    <location>
        <begin position="89"/>
        <end position="108"/>
    </location>
</feature>
<evidence type="ECO:0000256" key="10">
    <source>
        <dbReference type="ARBA" id="ARBA00023139"/>
    </source>
</evidence>
<evidence type="ECO:0000256" key="13">
    <source>
        <dbReference type="ARBA" id="ARBA00037884"/>
    </source>
</evidence>
<dbReference type="GO" id="GO:0004464">
    <property type="term" value="F:leukotriene-C4 synthase activity"/>
    <property type="evidence" value="ECO:0007669"/>
    <property type="project" value="UniProtKB-EC"/>
</dbReference>
<keyword evidence="2" id="KW-0808">Transferase</keyword>
<evidence type="ECO:0000256" key="16">
    <source>
        <dbReference type="ARBA" id="ARBA00049298"/>
    </source>
</evidence>
<dbReference type="InterPro" id="IPR050997">
    <property type="entry name" value="MAPEG"/>
</dbReference>
<dbReference type="GO" id="GO:0016740">
    <property type="term" value="F:transferase activity"/>
    <property type="evidence" value="ECO:0007669"/>
    <property type="project" value="UniProtKB-KW"/>
</dbReference>
<evidence type="ECO:0000256" key="20">
    <source>
        <dbReference type="ARBA" id="ARBA00076908"/>
    </source>
</evidence>
<proteinExistence type="predicted"/>
<evidence type="ECO:0000313" key="23">
    <source>
        <dbReference type="Proteomes" id="UP001605036"/>
    </source>
</evidence>
<dbReference type="GO" id="GO:0005741">
    <property type="term" value="C:mitochondrial outer membrane"/>
    <property type="evidence" value="ECO:0007669"/>
    <property type="project" value="UniProtKB-SubCell"/>
</dbReference>
<dbReference type="SUPFAM" id="SSF161084">
    <property type="entry name" value="MAPEG domain-like"/>
    <property type="match status" value="1"/>
</dbReference>
<dbReference type="FunFam" id="1.20.120.550:FF:000004">
    <property type="entry name" value="Microsomal glutathione S-transferase 3"/>
    <property type="match status" value="1"/>
</dbReference>
<keyword evidence="8" id="KW-0496">Mitochondrion</keyword>
<keyword evidence="12" id="KW-0449">Lipoprotein</keyword>
<keyword evidence="6" id="KW-0560">Oxidoreductase</keyword>
<comment type="catalytic activity">
    <reaction evidence="17">
        <text>15-deoxy-Delta(12,14)-prostaglandin J2 + glutathione = 15-deoxy-Delta(12,14)-prostaglandin J2-S-(R)-glutathione</text>
        <dbReference type="Rhea" id="RHEA:75963"/>
        <dbReference type="ChEBI" id="CHEBI:57925"/>
        <dbReference type="ChEBI" id="CHEBI:85236"/>
        <dbReference type="ChEBI" id="CHEBI:194498"/>
    </reaction>
    <physiologicalReaction direction="left-to-right" evidence="17">
        <dbReference type="Rhea" id="RHEA:75964"/>
    </physiologicalReaction>
</comment>
<keyword evidence="23" id="KW-1185">Reference proteome</keyword>
<feature type="transmembrane region" description="Helical" evidence="21">
    <location>
        <begin position="66"/>
        <end position="83"/>
    </location>
</feature>
<keyword evidence="10" id="KW-0564">Palmitate</keyword>
<comment type="subcellular location">
    <subcellularLocation>
        <location evidence="1">Mitochondrion outer membrane</location>
        <topology evidence="1">Multi-pass membrane protein</topology>
    </subcellularLocation>
</comment>
<comment type="caution">
    <text evidence="22">The sequence shown here is derived from an EMBL/GenBank/DDBJ whole genome shotgun (WGS) entry which is preliminary data.</text>
</comment>
<dbReference type="PANTHER" id="PTHR10250:SF22">
    <property type="entry name" value="MICROSOMAL GLUTATHIONE S-TRANSFERASE"/>
    <property type="match status" value="1"/>
</dbReference>
<sequence length="144" mass="16290">MTIGITADYGFVSLVVVFTVLLNLHMGMRVVGYRKKYNVPYPNLYALESENKNAKRFNCIQRGHQNFLEFLPLFLSLLILGGLKHPRLAAGLGFGYLVARYFYFKGYSTGVPENRHKIGVSHYVFFFALIGCTISLSISLLADR</sequence>
<dbReference type="GO" id="GO:0006629">
    <property type="term" value="P:lipid metabolic process"/>
    <property type="evidence" value="ECO:0007669"/>
    <property type="project" value="UniProtKB-KW"/>
</dbReference>